<feature type="domain" description="LIM zinc-binding" evidence="8">
    <location>
        <begin position="359"/>
        <end position="419"/>
    </location>
</feature>
<dbReference type="FunFam" id="2.10.110.10:FF:000112">
    <property type="entry name" value="Rho GTPase activator (Lrg11)"/>
    <property type="match status" value="1"/>
</dbReference>
<dbReference type="GO" id="GO:0030036">
    <property type="term" value="P:actin cytoskeleton organization"/>
    <property type="evidence" value="ECO:0007669"/>
    <property type="project" value="TreeGrafter"/>
</dbReference>
<feature type="compositionally biased region" description="Polar residues" evidence="7">
    <location>
        <begin position="184"/>
        <end position="212"/>
    </location>
</feature>
<dbReference type="Pfam" id="PF00620">
    <property type="entry name" value="RhoGAP"/>
    <property type="match status" value="1"/>
</dbReference>
<keyword evidence="2 6" id="KW-0479">Metal-binding</keyword>
<feature type="compositionally biased region" description="Gly residues" evidence="7">
    <location>
        <begin position="1442"/>
        <end position="1457"/>
    </location>
</feature>
<dbReference type="FunFam" id="1.10.555.10:FF:000033">
    <property type="entry name" value="Rho GTPase activator (Lrg11)"/>
    <property type="match status" value="1"/>
</dbReference>
<feature type="compositionally biased region" description="Low complexity" evidence="7">
    <location>
        <begin position="1486"/>
        <end position="1504"/>
    </location>
</feature>
<feature type="region of interest" description="Disordered" evidence="7">
    <location>
        <begin position="1036"/>
        <end position="1055"/>
    </location>
</feature>
<dbReference type="GO" id="GO:0005737">
    <property type="term" value="C:cytoplasm"/>
    <property type="evidence" value="ECO:0007669"/>
    <property type="project" value="TreeGrafter"/>
</dbReference>
<dbReference type="CDD" id="cd09392">
    <property type="entry name" value="LIM2_Lrg1p_like"/>
    <property type="match status" value="1"/>
</dbReference>
<dbReference type="GO" id="GO:0005634">
    <property type="term" value="C:nucleus"/>
    <property type="evidence" value="ECO:0007669"/>
    <property type="project" value="UniProtKB-SubCell"/>
</dbReference>
<feature type="compositionally biased region" description="Low complexity" evidence="7">
    <location>
        <begin position="979"/>
        <end position="990"/>
    </location>
</feature>
<keyword evidence="3" id="KW-0677">Repeat</keyword>
<dbReference type="Proteomes" id="UP001294444">
    <property type="component" value="Unassembled WGS sequence"/>
</dbReference>
<feature type="compositionally biased region" description="Polar residues" evidence="7">
    <location>
        <begin position="103"/>
        <end position="126"/>
    </location>
</feature>
<dbReference type="GO" id="GO:0046872">
    <property type="term" value="F:metal ion binding"/>
    <property type="evidence" value="ECO:0007669"/>
    <property type="project" value="UniProtKB-KW"/>
</dbReference>
<evidence type="ECO:0000259" key="8">
    <source>
        <dbReference type="PROSITE" id="PS50023"/>
    </source>
</evidence>
<dbReference type="Gene3D" id="2.10.110.10">
    <property type="entry name" value="Cysteine Rich Protein"/>
    <property type="match status" value="4"/>
</dbReference>
<dbReference type="SMART" id="SM00324">
    <property type="entry name" value="RhoGAP"/>
    <property type="match status" value="1"/>
</dbReference>
<evidence type="ECO:0000259" key="9">
    <source>
        <dbReference type="PROSITE" id="PS50238"/>
    </source>
</evidence>
<evidence type="ECO:0000256" key="2">
    <source>
        <dbReference type="ARBA" id="ARBA00022723"/>
    </source>
</evidence>
<feature type="compositionally biased region" description="Basic and acidic residues" evidence="7">
    <location>
        <begin position="907"/>
        <end position="921"/>
    </location>
</feature>
<dbReference type="EMBL" id="OAPG01000019">
    <property type="protein sequence ID" value="SNX87419.1"/>
    <property type="molecule type" value="Genomic_DNA"/>
</dbReference>
<feature type="compositionally biased region" description="Polar residues" evidence="7">
    <location>
        <begin position="698"/>
        <end position="707"/>
    </location>
</feature>
<reference evidence="10" key="1">
    <citation type="submission" date="2023-10" db="EMBL/GenBank/DDBJ databases">
        <authorList>
            <person name="Guldener U."/>
        </authorList>
    </citation>
    <scope>NUCLEOTIDE SEQUENCE</scope>
    <source>
        <strain evidence="10">Mp4</strain>
    </source>
</reference>
<feature type="region of interest" description="Disordered" evidence="7">
    <location>
        <begin position="1440"/>
        <end position="1702"/>
    </location>
</feature>
<keyword evidence="5" id="KW-0539">Nucleus</keyword>
<feature type="region of interest" description="Disordered" evidence="7">
    <location>
        <begin position="78"/>
        <end position="135"/>
    </location>
</feature>
<dbReference type="CDD" id="cd04397">
    <property type="entry name" value="RhoGAP_fLRG1"/>
    <property type="match status" value="1"/>
</dbReference>
<dbReference type="Pfam" id="PF00412">
    <property type="entry name" value="LIM"/>
    <property type="match status" value="3"/>
</dbReference>
<organism evidence="10 11">
    <name type="scientific">Melanopsichium pennsylvanicum</name>
    <dbReference type="NCBI Taxonomy" id="63383"/>
    <lineage>
        <taxon>Eukaryota</taxon>
        <taxon>Fungi</taxon>
        <taxon>Dikarya</taxon>
        <taxon>Basidiomycota</taxon>
        <taxon>Ustilaginomycotina</taxon>
        <taxon>Ustilaginomycetes</taxon>
        <taxon>Ustilaginales</taxon>
        <taxon>Ustilaginaceae</taxon>
        <taxon>Melanopsichium</taxon>
    </lineage>
</organism>
<dbReference type="SUPFAM" id="SSF57716">
    <property type="entry name" value="Glucocorticoid receptor-like (DNA-binding domain)"/>
    <property type="match status" value="3"/>
</dbReference>
<feature type="region of interest" description="Disordered" evidence="7">
    <location>
        <begin position="481"/>
        <end position="530"/>
    </location>
</feature>
<dbReference type="SMART" id="SM00132">
    <property type="entry name" value="LIM"/>
    <property type="match status" value="3"/>
</dbReference>
<sequence>MSDSRYTNGIDAASAASASYHTQSSSMGQSDGGSSYYFNIAHDTNDLNPAIADMDLSQQTSPASTSHQRLFIPSAVPMAQSRSHDPTAHHQSTTPTHTRDNSAHQQPLRPSTSFGNGVAGDSSTSRNRADMDRIKSRAVDPGWSWEKEREKYETAGSIRSNSVESRPSLPSRGSSRRTPRLDTASVSKSTDAPQSCTATRYSTTSNVASPHNLQAPPNPISGATHERAAPATAKANANANANANVNATSSTPTNVASSSTTSSASSQVHKPAHPVQPASTSGTSSRRRDQTCQACGKVMTGQFVRALGSVYHLDCFRCNDCNKVVAAKFFPATDDMVDSSATGRLFPLCETDYFRRLDLICAKCSGALRGSYITALGRKFHVEHFTCSVCPTVFGPQDSYYEHDGDVFCHFHYSTRFAIKCTGCKTAILKQFVEINRNNTDEHWHPECYMIHKFWNIKLCPTGSTPKDGAAALAQVAAESSADSPALSQPSQVEAVESSPGQSAPSRAEPSPDATEIEAAETPSSLKHKQKQMEERVYRIWTVLSAFEESSAACISEMLRHVSSGRYLGGVRMAEKFILHVEILFSAIDDLETNFRKQQAKGISHIREARMLCKKIVNFFSLLSHTQETGARRMGITQELLSLVTGLAHYLKILIRIALTGALKLDREYGNEDALHWFLSQLAFSAKLGSITADDKQGTQSPNTNTVGPDGRWYGYKSLPRSTSSGSSENGEAATDLCVACGSTVEEECLRIGVNLRWHSNCLKCSTCQRPAMRQGTSSRKQPDPAAGAPEAMPASQFGLDSKRRHAVANAAGQNGARAASTSGSWSHACFCPSCTNGIKVRMGFESVTRLEQYAFLLRVALNRLFALLRKRGVVPPSPPVNASRRMGEADASTSHAGGSAEDDEEVSMHEAYRDSQDIKRMKSVNLNRKLSTKAKVPRISTVVGSPSGRQTQTSDTQRPSPSDSGLQMDSRQSPRQVSPGSSPRESSSPFQRDGTSSREPSPSRRPRQPQQSHNLQQQPSSQKQQVFQPVQQHLPFAMPSGHQPPQLGIAGRWSPSNLEPGSIVPIRPAFARHNTDVKIREDGPVRQASGDELQRDTRSEDGITLADIPHILEAEQAREQHRPLPLEGTRCISELSALELFIVRHMAVMYLQQSALRDHVNLDDLIEFIETRKNTFWGKIFKGGKDKKEIKKKGVFGIPLEILVERNGADSTLGASAAHLRVPSFIDDVICAMKQMDLSVEGIFRKNGNIRRLKELSEALDRDSSQVNLLDDNPVQLAALLKKFLRELPDPLMTFKLHKLFVMSQKLESEAERHRILHMVTILLPKGHRDTMEVLFAFLKWVASFSHIDEETGSKMDLPNLATVICPNILYSKGSDPTKDETFLANRAVSYLLEHQDEMWKVPEELEAVLLDKELMNSSADLTSRDILKKCEKYARLRQQRGGGVGMGRNGSGGPLHSGELQNRHRPDVHPPTTMRQVHQREQLHFQQQQQQVQLQMQMQQQGQGQGQGNRQYSSSNGASTPLGTEFSRSPDTQNQGPWSAGAVPPSNHFGVSPTERTTPAPGSSGHGNLANKQLGSMPPPPASAGAGSGGVQQQGGNNIGYANPGSGYYQGQVQQQQQQQVTMQSVPQPSAAAAAAATTTTTATATATGGVSQPQQSAFQQQQQQHGQAQSQSLSQDYAYDRFYRNGNGNGNGDGPVEQN</sequence>
<accession>A0AAJ5C8E6</accession>
<evidence type="ECO:0000256" key="1">
    <source>
        <dbReference type="ARBA" id="ARBA00004123"/>
    </source>
</evidence>
<dbReference type="CDD" id="cd09391">
    <property type="entry name" value="LIM1_Lrg1p_like"/>
    <property type="match status" value="1"/>
</dbReference>
<feature type="domain" description="Rho-GAP" evidence="9">
    <location>
        <begin position="1199"/>
        <end position="1401"/>
    </location>
</feature>
<evidence type="ECO:0000256" key="7">
    <source>
        <dbReference type="SAM" id="MobiDB-lite"/>
    </source>
</evidence>
<feature type="compositionally biased region" description="Polar residues" evidence="7">
    <location>
        <begin position="943"/>
        <end position="977"/>
    </location>
</feature>
<gene>
    <name evidence="10" type="ORF">MEPE_06129</name>
</gene>
<feature type="region of interest" description="Disordered" evidence="7">
    <location>
        <begin position="875"/>
        <end position="1027"/>
    </location>
</feature>
<evidence type="ECO:0000313" key="10">
    <source>
        <dbReference type="EMBL" id="SNX87419.1"/>
    </source>
</evidence>
<protein>
    <submittedName>
        <fullName evidence="10">Related to GTPase-activating protein of the rho/rac family (LRG1 protein)</fullName>
    </submittedName>
</protein>
<dbReference type="Gene3D" id="1.10.555.10">
    <property type="entry name" value="Rho GTPase activation protein"/>
    <property type="match status" value="1"/>
</dbReference>
<dbReference type="InterPro" id="IPR008936">
    <property type="entry name" value="Rho_GTPase_activation_prot"/>
</dbReference>
<dbReference type="InterPro" id="IPR001781">
    <property type="entry name" value="Znf_LIM"/>
</dbReference>
<name>A0AAJ5C8E6_9BASI</name>
<dbReference type="GO" id="GO:0030695">
    <property type="term" value="F:GTPase regulator activity"/>
    <property type="evidence" value="ECO:0007669"/>
    <property type="project" value="UniProtKB-ARBA"/>
</dbReference>
<feature type="domain" description="LIM zinc-binding" evidence="8">
    <location>
        <begin position="290"/>
        <end position="348"/>
    </location>
</feature>
<feature type="region of interest" description="Disordered" evidence="7">
    <location>
        <begin position="149"/>
        <end position="287"/>
    </location>
</feature>
<dbReference type="FunFam" id="2.10.110.10:FF:000058">
    <property type="entry name" value="Rho GTPase activator Lrg11"/>
    <property type="match status" value="1"/>
</dbReference>
<dbReference type="PANTHER" id="PTHR24215:SF10">
    <property type="entry name" value="RHO-GTPASE-ACTIVATING PROTEIN LRG1"/>
    <property type="match status" value="1"/>
</dbReference>
<comment type="subcellular location">
    <subcellularLocation>
        <location evidence="1">Nucleus</location>
    </subcellularLocation>
</comment>
<feature type="compositionally biased region" description="Polar residues" evidence="7">
    <location>
        <begin position="1514"/>
        <end position="1539"/>
    </location>
</feature>
<dbReference type="PANTHER" id="PTHR24215">
    <property type="entry name" value="RHO-GTPASE-ACTIVATING PROTEIN LRG1"/>
    <property type="match status" value="1"/>
</dbReference>
<feature type="compositionally biased region" description="Low complexity" evidence="7">
    <location>
        <begin position="1009"/>
        <end position="1027"/>
    </location>
</feature>
<feature type="compositionally biased region" description="Low complexity" evidence="7">
    <location>
        <begin position="229"/>
        <end position="266"/>
    </location>
</feature>
<feature type="region of interest" description="Disordered" evidence="7">
    <location>
        <begin position="693"/>
        <end position="713"/>
    </location>
</feature>
<evidence type="ECO:0000313" key="11">
    <source>
        <dbReference type="Proteomes" id="UP001294444"/>
    </source>
</evidence>
<keyword evidence="11" id="KW-1185">Reference proteome</keyword>
<evidence type="ECO:0000256" key="3">
    <source>
        <dbReference type="ARBA" id="ARBA00022737"/>
    </source>
</evidence>
<evidence type="ECO:0000256" key="6">
    <source>
        <dbReference type="PROSITE-ProRule" id="PRU00125"/>
    </source>
</evidence>
<keyword evidence="6" id="KW-0440">LIM domain</keyword>
<dbReference type="PROSITE" id="PS00478">
    <property type="entry name" value="LIM_DOMAIN_1"/>
    <property type="match status" value="2"/>
</dbReference>
<proteinExistence type="predicted"/>
<comment type="caution">
    <text evidence="10">The sequence shown here is derived from an EMBL/GenBank/DDBJ whole genome shotgun (WGS) entry which is preliminary data.</text>
</comment>
<dbReference type="GO" id="GO:0007165">
    <property type="term" value="P:signal transduction"/>
    <property type="evidence" value="ECO:0007669"/>
    <property type="project" value="InterPro"/>
</dbReference>
<evidence type="ECO:0000256" key="5">
    <source>
        <dbReference type="ARBA" id="ARBA00023242"/>
    </source>
</evidence>
<evidence type="ECO:0000256" key="4">
    <source>
        <dbReference type="ARBA" id="ARBA00022833"/>
    </source>
</evidence>
<feature type="compositionally biased region" description="Low complexity" evidence="7">
    <location>
        <begin position="1606"/>
        <end position="1678"/>
    </location>
</feature>
<dbReference type="SUPFAM" id="SSF48350">
    <property type="entry name" value="GTPase activation domain, GAP"/>
    <property type="match status" value="1"/>
</dbReference>
<dbReference type="PROSITE" id="PS50023">
    <property type="entry name" value="LIM_DOMAIN_2"/>
    <property type="match status" value="2"/>
</dbReference>
<dbReference type="InterPro" id="IPR000198">
    <property type="entry name" value="RhoGAP_dom"/>
</dbReference>
<feature type="region of interest" description="Disordered" evidence="7">
    <location>
        <begin position="773"/>
        <end position="794"/>
    </location>
</feature>
<keyword evidence="4 6" id="KW-0862">Zinc</keyword>
<dbReference type="PROSITE" id="PS50238">
    <property type="entry name" value="RHOGAP"/>
    <property type="match status" value="1"/>
</dbReference>